<evidence type="ECO:0000256" key="7">
    <source>
        <dbReference type="ARBA" id="ARBA00022764"/>
    </source>
</evidence>
<keyword evidence="8" id="KW-0046">Antibiotic resistance</keyword>
<proteinExistence type="inferred from homology"/>
<evidence type="ECO:0000256" key="4">
    <source>
        <dbReference type="ARBA" id="ARBA00011245"/>
    </source>
</evidence>
<dbReference type="InterPro" id="IPR001279">
    <property type="entry name" value="Metallo-B-lactamas"/>
</dbReference>
<evidence type="ECO:0000256" key="8">
    <source>
        <dbReference type="ARBA" id="ARBA00023251"/>
    </source>
</evidence>
<comment type="subunit">
    <text evidence="4">Monomer.</text>
</comment>
<dbReference type="EC" id="3.5.2.6" evidence="5"/>
<dbReference type="Proteomes" id="UP000261284">
    <property type="component" value="Unassembled WGS sequence"/>
</dbReference>
<dbReference type="InterPro" id="IPR036866">
    <property type="entry name" value="RibonucZ/Hydroxyglut_hydro"/>
</dbReference>
<dbReference type="InterPro" id="IPR058199">
    <property type="entry name" value="BlaB//VIM/IMP-1"/>
</dbReference>
<organism evidence="10 11">
    <name type="scientific">Deminuibacter soli</name>
    <dbReference type="NCBI Taxonomy" id="2291815"/>
    <lineage>
        <taxon>Bacteria</taxon>
        <taxon>Pseudomonadati</taxon>
        <taxon>Bacteroidota</taxon>
        <taxon>Chitinophagia</taxon>
        <taxon>Chitinophagales</taxon>
        <taxon>Chitinophagaceae</taxon>
        <taxon>Deminuibacter</taxon>
    </lineage>
</organism>
<evidence type="ECO:0000256" key="1">
    <source>
        <dbReference type="ARBA" id="ARBA00001526"/>
    </source>
</evidence>
<feature type="domain" description="Metallo-beta-lactamase" evidence="9">
    <location>
        <begin position="87"/>
        <end position="257"/>
    </location>
</feature>
<dbReference type="NCBIfam" id="NF033088">
    <property type="entry name" value="bla_subclass_B1"/>
    <property type="match status" value="1"/>
</dbReference>
<comment type="subcellular location">
    <subcellularLocation>
        <location evidence="2">Periplasm</location>
    </subcellularLocation>
</comment>
<name>A0A3E1NK20_9BACT</name>
<dbReference type="Pfam" id="PF00753">
    <property type="entry name" value="Lactamase_B"/>
    <property type="match status" value="1"/>
</dbReference>
<comment type="caution">
    <text evidence="10">The sequence shown here is derived from an EMBL/GenBank/DDBJ whole genome shotgun (WGS) entry which is preliminary data.</text>
</comment>
<dbReference type="SUPFAM" id="SSF56281">
    <property type="entry name" value="Metallo-hydrolase/oxidoreductase"/>
    <property type="match status" value="1"/>
</dbReference>
<keyword evidence="7" id="KW-0574">Periplasm</keyword>
<comment type="catalytic activity">
    <reaction evidence="1">
        <text>a beta-lactam + H2O = a substituted beta-amino acid</text>
        <dbReference type="Rhea" id="RHEA:20401"/>
        <dbReference type="ChEBI" id="CHEBI:15377"/>
        <dbReference type="ChEBI" id="CHEBI:35627"/>
        <dbReference type="ChEBI" id="CHEBI:140347"/>
        <dbReference type="EC" id="3.5.2.6"/>
    </reaction>
</comment>
<dbReference type="EMBL" id="QTJU01000003">
    <property type="protein sequence ID" value="RFM28286.1"/>
    <property type="molecule type" value="Genomic_DNA"/>
</dbReference>
<evidence type="ECO:0000256" key="2">
    <source>
        <dbReference type="ARBA" id="ARBA00004418"/>
    </source>
</evidence>
<gene>
    <name evidence="10" type="primary">bla</name>
    <name evidence="10" type="ORF">DXN05_12295</name>
</gene>
<dbReference type="AlphaFoldDB" id="A0A3E1NK20"/>
<keyword evidence="6" id="KW-0732">Signal</keyword>
<protein>
    <recommendedName>
        <fullName evidence="5">beta-lactamase</fullName>
        <ecNumber evidence="5">3.5.2.6</ecNumber>
    </recommendedName>
</protein>
<sequence>MPLKQMIKIKTDEVMHRAAYGTDSVLHCCINLPYMKRALLFAICLLLCSLLRTATAQNHTPALEITHITDSIYKFTTWRMLNNAPFPSNSLYVLTPAGAVLIDCAWDTTQFQPLLDTIAARHRQQVIACIATHSHADRTCMFHFLQAHGIATWSSEKTYEQCKLHGNQLAAQYFVNDTTFDFGGYTIQTFYPGEGHTSDNIVIWFNHAKLLYGGCFVKSLEAHDLGYVEESNVQAWPASIRNVQHHFKHIRYLVPGHQGGTSVQALPHTLHLLEELHVKNAVYNQ</sequence>
<evidence type="ECO:0000256" key="3">
    <source>
        <dbReference type="ARBA" id="ARBA00005250"/>
    </source>
</evidence>
<accession>A0A3E1NK20</accession>
<evidence type="ECO:0000313" key="11">
    <source>
        <dbReference type="Proteomes" id="UP000261284"/>
    </source>
</evidence>
<dbReference type="Gene3D" id="3.60.15.10">
    <property type="entry name" value="Ribonuclease Z/Hydroxyacylglutathione hydrolase-like"/>
    <property type="match status" value="1"/>
</dbReference>
<reference evidence="10 11" key="1">
    <citation type="submission" date="2018-08" db="EMBL/GenBank/DDBJ databases">
        <title>Chitinophagaceae sp. K23C18032701, a novel bacterium isolated from forest soil.</title>
        <authorList>
            <person name="Wang C."/>
        </authorList>
    </citation>
    <scope>NUCLEOTIDE SEQUENCE [LARGE SCALE GENOMIC DNA]</scope>
    <source>
        <strain evidence="10 11">K23C18032701</strain>
    </source>
</reference>
<dbReference type="NCBIfam" id="NF012229">
    <property type="entry name" value="bla_class_B_core"/>
    <property type="match status" value="1"/>
</dbReference>
<dbReference type="SMART" id="SM00849">
    <property type="entry name" value="Lactamase_B"/>
    <property type="match status" value="1"/>
</dbReference>
<evidence type="ECO:0000259" key="9">
    <source>
        <dbReference type="SMART" id="SM00849"/>
    </source>
</evidence>
<keyword evidence="11" id="KW-1185">Reference proteome</keyword>
<evidence type="ECO:0000256" key="5">
    <source>
        <dbReference type="ARBA" id="ARBA00012865"/>
    </source>
</evidence>
<evidence type="ECO:0000313" key="10">
    <source>
        <dbReference type="EMBL" id="RFM28286.1"/>
    </source>
</evidence>
<evidence type="ECO:0000256" key="6">
    <source>
        <dbReference type="ARBA" id="ARBA00022729"/>
    </source>
</evidence>
<comment type="similarity">
    <text evidence="3">Belongs to the metallo-beta-lactamase superfamily. Class-B beta-lactamase family.</text>
</comment>